<reference evidence="1 2" key="1">
    <citation type="submission" date="2023-11" db="EMBL/GenBank/DDBJ databases">
        <title>Plant-associative lifestyle of Vibrio porteresiae and its evolutionary dynamics.</title>
        <authorList>
            <person name="Rameshkumar N."/>
            <person name="Kirti K."/>
        </authorList>
    </citation>
    <scope>NUCLEOTIDE SEQUENCE [LARGE SCALE GENOMIC DNA]</scope>
    <source>
        <strain evidence="1 2">MSSRF30</strain>
    </source>
</reference>
<evidence type="ECO:0000313" key="2">
    <source>
        <dbReference type="Proteomes" id="UP001304071"/>
    </source>
</evidence>
<evidence type="ECO:0000313" key="1">
    <source>
        <dbReference type="EMBL" id="WPC75654.1"/>
    </source>
</evidence>
<dbReference type="RefSeq" id="WP_261897634.1">
    <property type="nucleotide sequence ID" value="NZ_AP024896.1"/>
</dbReference>
<accession>A0ABZ0QGM2</accession>
<protein>
    <submittedName>
        <fullName evidence="1">Uncharacterized protein</fullName>
    </submittedName>
</protein>
<gene>
    <name evidence="1" type="ORF">R8Z52_22295</name>
</gene>
<sequence>MLSRWYSLLLLSLLALLLPVQKWTAVELNTAYTYVPALAVSHDAVAHDIHGKVLNRSHSVPHSTQNAGPSSEAVIHQGRWTLGLRSATNDNTDDNNEPLGFSELDSLVWLIAETPSSSFVAIRLPQTPYQHGFSDHRLSGWKESNALYVALNAQFS</sequence>
<name>A0ABZ0QGM2_9VIBR</name>
<dbReference type="EMBL" id="CP138204">
    <property type="protein sequence ID" value="WPC75654.1"/>
    <property type="molecule type" value="Genomic_DNA"/>
</dbReference>
<organism evidence="1 2">
    <name type="scientific">Vibrio porteresiae DSM 19223</name>
    <dbReference type="NCBI Taxonomy" id="1123496"/>
    <lineage>
        <taxon>Bacteria</taxon>
        <taxon>Pseudomonadati</taxon>
        <taxon>Pseudomonadota</taxon>
        <taxon>Gammaproteobacteria</taxon>
        <taxon>Vibrionales</taxon>
        <taxon>Vibrionaceae</taxon>
        <taxon>Vibrio</taxon>
    </lineage>
</organism>
<proteinExistence type="predicted"/>
<keyword evidence="2" id="KW-1185">Reference proteome</keyword>
<dbReference type="Proteomes" id="UP001304071">
    <property type="component" value="Chromosome 2"/>
</dbReference>